<dbReference type="Proteomes" id="UP000076154">
    <property type="component" value="Unassembled WGS sequence"/>
</dbReference>
<protein>
    <submittedName>
        <fullName evidence="1">Uncharacterized protein</fullName>
    </submittedName>
</protein>
<gene>
    <name evidence="1" type="ORF">Hypma_001968</name>
</gene>
<dbReference type="AlphaFoldDB" id="A0A369JAE8"/>
<dbReference type="EMBL" id="LUEZ02000113">
    <property type="protein sequence ID" value="RDB17415.1"/>
    <property type="molecule type" value="Genomic_DNA"/>
</dbReference>
<dbReference type="InParanoid" id="A0A369JAE8"/>
<organism evidence="1 2">
    <name type="scientific">Hypsizygus marmoreus</name>
    <name type="common">White beech mushroom</name>
    <name type="synonym">Agaricus marmoreus</name>
    <dbReference type="NCBI Taxonomy" id="39966"/>
    <lineage>
        <taxon>Eukaryota</taxon>
        <taxon>Fungi</taxon>
        <taxon>Dikarya</taxon>
        <taxon>Basidiomycota</taxon>
        <taxon>Agaricomycotina</taxon>
        <taxon>Agaricomycetes</taxon>
        <taxon>Agaricomycetidae</taxon>
        <taxon>Agaricales</taxon>
        <taxon>Tricholomatineae</taxon>
        <taxon>Lyophyllaceae</taxon>
        <taxon>Hypsizygus</taxon>
    </lineage>
</organism>
<accession>A0A369JAE8</accession>
<name>A0A369JAE8_HYPMA</name>
<proteinExistence type="predicted"/>
<comment type="caution">
    <text evidence="1">The sequence shown here is derived from an EMBL/GenBank/DDBJ whole genome shotgun (WGS) entry which is preliminary data.</text>
</comment>
<reference evidence="1" key="1">
    <citation type="submission" date="2018-04" db="EMBL/GenBank/DDBJ databases">
        <title>Whole genome sequencing of Hypsizygus marmoreus.</title>
        <authorList>
            <person name="Choi I.-G."/>
            <person name="Min B."/>
            <person name="Kim J.-G."/>
            <person name="Kim S."/>
            <person name="Oh Y.-L."/>
            <person name="Kong W.-S."/>
            <person name="Park H."/>
            <person name="Jeong J."/>
            <person name="Song E.-S."/>
        </authorList>
    </citation>
    <scope>NUCLEOTIDE SEQUENCE [LARGE SCALE GENOMIC DNA]</scope>
    <source>
        <strain evidence="1">51987-8</strain>
    </source>
</reference>
<evidence type="ECO:0000313" key="1">
    <source>
        <dbReference type="EMBL" id="RDB17415.1"/>
    </source>
</evidence>
<evidence type="ECO:0000313" key="2">
    <source>
        <dbReference type="Proteomes" id="UP000076154"/>
    </source>
</evidence>
<keyword evidence="2" id="KW-1185">Reference proteome</keyword>
<dbReference type="OrthoDB" id="2149705at2759"/>
<sequence length="232" mass="26516">MNSMASRNSRTDVILPISNQDMQQITYGSMNHDFRKHLLPPSVQRIWFYETSPHSHIAYISEIGPARNAPLPLDGLGNQEFNDQQGFVSSHAYPIRSVYRIRKEPVTLGDLKARYGMKGPPKGLMYVPEKMARDILWSAQERILIRSEQRETVSFGWWVPPPRPKPVVVQVVIPEVRLEEDAMDVDVNMGGTSDVPMSAPMPVSWGGCRPLKRRLSDEDITFDPQQKRLRSY</sequence>